<evidence type="ECO:0000313" key="3">
    <source>
        <dbReference type="Proteomes" id="UP000534286"/>
    </source>
</evidence>
<proteinExistence type="predicted"/>
<dbReference type="PANTHER" id="PTHR23150">
    <property type="entry name" value="SULFATASE MODIFYING FACTOR 1, 2"/>
    <property type="match status" value="1"/>
</dbReference>
<gene>
    <name evidence="2" type="ORF">FHR32_004273</name>
</gene>
<evidence type="ECO:0000259" key="1">
    <source>
        <dbReference type="Pfam" id="PF03781"/>
    </source>
</evidence>
<dbReference type="InterPro" id="IPR016187">
    <property type="entry name" value="CTDL_fold"/>
</dbReference>
<dbReference type="RefSeq" id="WP_184755860.1">
    <property type="nucleotide sequence ID" value="NZ_BAABEK010000006.1"/>
</dbReference>
<evidence type="ECO:0000313" key="2">
    <source>
        <dbReference type="EMBL" id="MBB4939968.1"/>
    </source>
</evidence>
<protein>
    <submittedName>
        <fullName evidence="2">Formylglycine-generating enzyme required for sulfatase activity</fullName>
    </submittedName>
</protein>
<dbReference type="SUPFAM" id="SSF56436">
    <property type="entry name" value="C-type lectin-like"/>
    <property type="match status" value="1"/>
</dbReference>
<dbReference type="PANTHER" id="PTHR23150:SF19">
    <property type="entry name" value="FORMYLGLYCINE-GENERATING ENZYME"/>
    <property type="match status" value="1"/>
</dbReference>
<accession>A0A7W7RYK9</accession>
<dbReference type="AlphaFoldDB" id="A0A7W7RYK9"/>
<comment type="caution">
    <text evidence="2">The sequence shown here is derived from an EMBL/GenBank/DDBJ whole genome shotgun (WGS) entry which is preliminary data.</text>
</comment>
<dbReference type="GO" id="GO:0120147">
    <property type="term" value="F:formylglycine-generating oxidase activity"/>
    <property type="evidence" value="ECO:0007669"/>
    <property type="project" value="TreeGrafter"/>
</dbReference>
<dbReference type="Pfam" id="PF03781">
    <property type="entry name" value="FGE-sulfatase"/>
    <property type="match status" value="1"/>
</dbReference>
<dbReference type="InterPro" id="IPR042095">
    <property type="entry name" value="SUMF_sf"/>
</dbReference>
<organism evidence="2 3">
    <name type="scientific">Streptosporangium album</name>
    <dbReference type="NCBI Taxonomy" id="47479"/>
    <lineage>
        <taxon>Bacteria</taxon>
        <taxon>Bacillati</taxon>
        <taxon>Actinomycetota</taxon>
        <taxon>Actinomycetes</taxon>
        <taxon>Streptosporangiales</taxon>
        <taxon>Streptosporangiaceae</taxon>
        <taxon>Streptosporangium</taxon>
    </lineage>
</organism>
<dbReference type="InterPro" id="IPR005532">
    <property type="entry name" value="SUMF_dom"/>
</dbReference>
<feature type="domain" description="Sulfatase-modifying factor enzyme-like" evidence="1">
    <location>
        <begin position="37"/>
        <end position="299"/>
    </location>
</feature>
<sequence length="359" mass="38757">MSSCCGGGRGDLPAPAVAVAGRREAPGGTGAPPWHREAVALDGGRFLMGTDDADGFPQDAEGPVRPVVVEPFAVDRYTVTNARFAGFVADTGHVTEAERFGWSYVFAGFLPAVLRRVSPRPQQTPWWCGVSGADWRHPDGPGSDLEDRWDHPVVHVSWNDAAAFCAWAGGRLPSEAEWEYAARGGLEQRRYPWGDELTPGGEHHCNIWQGHFPTRNTADDGHRGTAPVDAYAPNGYGLYNCAGNVWEWCADPWAAGQETRVMRGGSYMCHDSYCNRYRVAARTRNTPDSSGGNIGFRMVPRGTAATSATPHPRMLDQIDNPKVRSAHLAPAVPSTNPANVFGQRTSRAWLGGDGLGMSG</sequence>
<dbReference type="Proteomes" id="UP000534286">
    <property type="component" value="Unassembled WGS sequence"/>
</dbReference>
<dbReference type="Gene3D" id="3.90.1580.10">
    <property type="entry name" value="paralog of FGE (formylglycine-generating enzyme)"/>
    <property type="match status" value="1"/>
</dbReference>
<reference evidence="2 3" key="1">
    <citation type="submission" date="2020-08" db="EMBL/GenBank/DDBJ databases">
        <title>Sequencing the genomes of 1000 actinobacteria strains.</title>
        <authorList>
            <person name="Klenk H.-P."/>
        </authorList>
    </citation>
    <scope>NUCLEOTIDE SEQUENCE [LARGE SCALE GENOMIC DNA]</scope>
    <source>
        <strain evidence="2 3">DSM 43023</strain>
    </source>
</reference>
<dbReference type="InterPro" id="IPR051043">
    <property type="entry name" value="Sulfatase_Mod_Factor_Kinase"/>
</dbReference>
<keyword evidence="3" id="KW-1185">Reference proteome</keyword>
<dbReference type="EMBL" id="JACHJU010000001">
    <property type="protein sequence ID" value="MBB4939968.1"/>
    <property type="molecule type" value="Genomic_DNA"/>
</dbReference>
<name>A0A7W7RYK9_9ACTN</name>